<feature type="domain" description="Putative Flp pilus-assembly TadG-like N-terminal" evidence="2">
    <location>
        <begin position="21"/>
        <end position="63"/>
    </location>
</feature>
<protein>
    <recommendedName>
        <fullName evidence="2">Putative Flp pilus-assembly TadG-like N-terminal domain-containing protein</fullName>
    </recommendedName>
</protein>
<keyword evidence="1" id="KW-0472">Membrane</keyword>
<keyword evidence="1" id="KW-1133">Transmembrane helix</keyword>
<sequence>MTVSMPKRRTPARCLRRGISTLWLIVFFPLAVIGLLMTIETGRLWLARMEVEDALESAVLAAVIEWGDHDEHGPHSTLPARQVAADFAESNTVLGSQFSLGDASLNHNPGGGHGRGNQNASQNGVLVFGAITQIQPTVVFDPGVDPHDDDHHYYAVLGRAAFSVPSQYNFGGFSPGPYTVSAQTVAIIDNDGRARVIRVDSIATP</sequence>
<evidence type="ECO:0000259" key="2">
    <source>
        <dbReference type="Pfam" id="PF13400"/>
    </source>
</evidence>
<dbReference type="Proteomes" id="UP000237819">
    <property type="component" value="Unassembled WGS sequence"/>
</dbReference>
<dbReference type="EMBL" id="PUHZ01000024">
    <property type="protein sequence ID" value="PQO43097.1"/>
    <property type="molecule type" value="Genomic_DNA"/>
</dbReference>
<keyword evidence="1" id="KW-0812">Transmembrane</keyword>
<proteinExistence type="predicted"/>
<accession>A0A2S8GF63</accession>
<organism evidence="3 4">
    <name type="scientific">Blastopirellula marina</name>
    <dbReference type="NCBI Taxonomy" id="124"/>
    <lineage>
        <taxon>Bacteria</taxon>
        <taxon>Pseudomonadati</taxon>
        <taxon>Planctomycetota</taxon>
        <taxon>Planctomycetia</taxon>
        <taxon>Pirellulales</taxon>
        <taxon>Pirellulaceae</taxon>
        <taxon>Blastopirellula</taxon>
    </lineage>
</organism>
<name>A0A2S8GF63_9BACT</name>
<dbReference type="Pfam" id="PF13400">
    <property type="entry name" value="Tad"/>
    <property type="match status" value="1"/>
</dbReference>
<evidence type="ECO:0000256" key="1">
    <source>
        <dbReference type="SAM" id="Phobius"/>
    </source>
</evidence>
<gene>
    <name evidence="3" type="ORF">C5Y93_25640</name>
</gene>
<evidence type="ECO:0000313" key="3">
    <source>
        <dbReference type="EMBL" id="PQO43097.1"/>
    </source>
</evidence>
<dbReference type="InterPro" id="IPR028087">
    <property type="entry name" value="Tad_N"/>
</dbReference>
<dbReference type="AlphaFoldDB" id="A0A2S8GF63"/>
<feature type="transmembrane region" description="Helical" evidence="1">
    <location>
        <begin position="21"/>
        <end position="39"/>
    </location>
</feature>
<reference evidence="3 4" key="1">
    <citation type="submission" date="2018-02" db="EMBL/GenBank/DDBJ databases">
        <title>Comparative genomes isolates from brazilian mangrove.</title>
        <authorList>
            <person name="Araujo J.E."/>
            <person name="Taketani R.G."/>
            <person name="Silva M.C.P."/>
            <person name="Loureco M.V."/>
            <person name="Andreote F.D."/>
        </authorList>
    </citation>
    <scope>NUCLEOTIDE SEQUENCE [LARGE SCALE GENOMIC DNA]</scope>
    <source>
        <strain evidence="3 4">Nap-Phe MGV</strain>
    </source>
</reference>
<comment type="caution">
    <text evidence="3">The sequence shown here is derived from an EMBL/GenBank/DDBJ whole genome shotgun (WGS) entry which is preliminary data.</text>
</comment>
<evidence type="ECO:0000313" key="4">
    <source>
        <dbReference type="Proteomes" id="UP000237819"/>
    </source>
</evidence>